<feature type="transmembrane region" description="Helical" evidence="8">
    <location>
        <begin position="176"/>
        <end position="191"/>
    </location>
</feature>
<dbReference type="KEGG" id="zal:AZF00_13875"/>
<evidence type="ECO:0000256" key="3">
    <source>
        <dbReference type="ARBA" id="ARBA00022617"/>
    </source>
</evidence>
<dbReference type="EMBL" id="CP014544">
    <property type="protein sequence ID" value="AMO69323.1"/>
    <property type="molecule type" value="Genomic_DNA"/>
</dbReference>
<organism evidence="10 11">
    <name type="scientific">Zhongshania aliphaticivorans</name>
    <dbReference type="NCBI Taxonomy" id="1470434"/>
    <lineage>
        <taxon>Bacteria</taxon>
        <taxon>Pseudomonadati</taxon>
        <taxon>Pseudomonadota</taxon>
        <taxon>Gammaproteobacteria</taxon>
        <taxon>Cellvibrionales</taxon>
        <taxon>Spongiibacteraceae</taxon>
        <taxon>Zhongshania</taxon>
    </lineage>
</organism>
<keyword evidence="3 8" id="KW-0349">Heme</keyword>
<accession>A0A127M7V0</accession>
<dbReference type="GO" id="GO:0005886">
    <property type="term" value="C:plasma membrane"/>
    <property type="evidence" value="ECO:0007669"/>
    <property type="project" value="UniProtKB-SubCell"/>
</dbReference>
<comment type="cofactor">
    <cofactor evidence="8">
        <name>FMN</name>
        <dbReference type="ChEBI" id="CHEBI:58210"/>
    </cofactor>
    <text evidence="8">Binds 1 FMN per subunit.</text>
</comment>
<keyword evidence="8" id="KW-0288">FMN</keyword>
<keyword evidence="2 8" id="KW-0813">Transport</keyword>
<reference evidence="10 11" key="1">
    <citation type="submission" date="2015-12" db="EMBL/GenBank/DDBJ databases">
        <authorList>
            <person name="Shamseldin A."/>
            <person name="Moawad H."/>
            <person name="Abd El-Rahim W.M."/>
            <person name="Sadowsky M.J."/>
        </authorList>
    </citation>
    <scope>NUCLEOTIDE SEQUENCE [LARGE SCALE GENOMIC DNA]</scope>
    <source>
        <strain evidence="10 11">SM2</strain>
    </source>
</reference>
<sequence length="198" mass="23237">MLGLNTGSPVWAKPFVHLLCLLPLVYIVWAALSESLGTDPVKALLLMTGEWSIRLLILTLAITPLRLWLSMPKLLRYRRMLGLYTWFYANLHFLVVLTYLFAWDWQVAQEELSERLYIVVGFLAWLFMLPLGFTSNNKAVRALGRNWRKVHKLIYLIAVLAWVHVFWQVRSSYFDAVLYGSLILLLFYPRLKKVYETR</sequence>
<keyword evidence="8" id="KW-0285">Flavoprotein</keyword>
<proteinExistence type="inferred from homology"/>
<evidence type="ECO:0000259" key="9">
    <source>
        <dbReference type="Pfam" id="PF01794"/>
    </source>
</evidence>
<comment type="subcellular location">
    <subcellularLocation>
        <location evidence="8">Cell membrane</location>
        <topology evidence="8">Multi-pass membrane protein</topology>
    </subcellularLocation>
    <subcellularLocation>
        <location evidence="1">Membrane</location>
        <topology evidence="1">Multi-pass membrane protein</topology>
    </subcellularLocation>
</comment>
<keyword evidence="7 8" id="KW-0472">Membrane</keyword>
<feature type="transmembrane region" description="Helical" evidence="8">
    <location>
        <begin position="51"/>
        <end position="69"/>
    </location>
</feature>
<dbReference type="GO" id="GO:0010181">
    <property type="term" value="F:FMN binding"/>
    <property type="evidence" value="ECO:0007669"/>
    <property type="project" value="UniProtKB-UniRule"/>
</dbReference>
<evidence type="ECO:0000313" key="10">
    <source>
        <dbReference type="EMBL" id="AMO69323.1"/>
    </source>
</evidence>
<dbReference type="HAMAP" id="MF_01207">
    <property type="entry name" value="MsrQ"/>
    <property type="match status" value="1"/>
</dbReference>
<dbReference type="STRING" id="1470434.AZF00_13875"/>
<dbReference type="InterPro" id="IPR022837">
    <property type="entry name" value="MsrQ-like"/>
</dbReference>
<keyword evidence="8" id="KW-0249">Electron transport</keyword>
<name>A0A127M7V0_9GAMM</name>
<feature type="transmembrane region" description="Helical" evidence="8">
    <location>
        <begin position="153"/>
        <end position="170"/>
    </location>
</feature>
<feature type="transmembrane region" description="Helical" evidence="8">
    <location>
        <begin position="12"/>
        <end position="31"/>
    </location>
</feature>
<keyword evidence="6 8" id="KW-0408">Iron</keyword>
<evidence type="ECO:0000256" key="1">
    <source>
        <dbReference type="ARBA" id="ARBA00004141"/>
    </source>
</evidence>
<dbReference type="InterPro" id="IPR013130">
    <property type="entry name" value="Fe3_Rdtase_TM_dom"/>
</dbReference>
<dbReference type="Pfam" id="PF01794">
    <property type="entry name" value="Ferric_reduct"/>
    <property type="match status" value="1"/>
</dbReference>
<comment type="function">
    <text evidence="8">Part of the MsrPQ system that repairs oxidized periplasmic proteins containing methionine sulfoxide residues (Met-O), using respiratory chain electrons. Thus protects these proteins from oxidative-stress damage caused by reactive species of oxygen and chlorine generated by the host defense mechanisms. MsrPQ is essential for the maintenance of envelope integrity under bleach stress, rescuing a wide series of structurally unrelated periplasmic proteins from methionine oxidation. MsrQ provides electrons for reduction to the reductase catalytic subunit MsrP, using the quinone pool of the respiratory chain.</text>
</comment>
<evidence type="ECO:0000313" key="11">
    <source>
        <dbReference type="Proteomes" id="UP000074119"/>
    </source>
</evidence>
<evidence type="ECO:0000256" key="8">
    <source>
        <dbReference type="HAMAP-Rule" id="MF_01207"/>
    </source>
</evidence>
<dbReference type="Proteomes" id="UP000074119">
    <property type="component" value="Chromosome"/>
</dbReference>
<dbReference type="GO" id="GO:0020037">
    <property type="term" value="F:heme binding"/>
    <property type="evidence" value="ECO:0007669"/>
    <property type="project" value="UniProtKB-UniRule"/>
</dbReference>
<gene>
    <name evidence="8" type="primary">msrQ</name>
    <name evidence="10" type="ORF">AZF00_13875</name>
</gene>
<dbReference type="AlphaFoldDB" id="A0A127M7V0"/>
<keyword evidence="4 8" id="KW-0812">Transmembrane</keyword>
<dbReference type="RefSeq" id="WP_008251333.1">
    <property type="nucleotide sequence ID" value="NZ_CP014544.1"/>
</dbReference>
<dbReference type="PANTHER" id="PTHR36964">
    <property type="entry name" value="PROTEIN-METHIONINE-SULFOXIDE REDUCTASE HEME-BINDING SUBUNIT MSRQ"/>
    <property type="match status" value="1"/>
</dbReference>
<evidence type="ECO:0000256" key="4">
    <source>
        <dbReference type="ARBA" id="ARBA00022692"/>
    </source>
</evidence>
<keyword evidence="8" id="KW-1003">Cell membrane</keyword>
<feature type="domain" description="Ferric oxidoreductase" evidence="9">
    <location>
        <begin position="48"/>
        <end position="161"/>
    </location>
</feature>
<comment type="cofactor">
    <cofactor evidence="8">
        <name>heme b</name>
        <dbReference type="ChEBI" id="CHEBI:60344"/>
    </cofactor>
    <text evidence="8">Binds 1 heme b (iron(II)-protoporphyrin IX) group per subunit.</text>
</comment>
<feature type="transmembrane region" description="Helical" evidence="8">
    <location>
        <begin position="81"/>
        <end position="103"/>
    </location>
</feature>
<dbReference type="PANTHER" id="PTHR36964:SF1">
    <property type="entry name" value="PROTEIN-METHIONINE-SULFOXIDE REDUCTASE HEME-BINDING SUBUNIT MSRQ"/>
    <property type="match status" value="1"/>
</dbReference>
<dbReference type="GO" id="GO:0030091">
    <property type="term" value="P:protein repair"/>
    <property type="evidence" value="ECO:0007669"/>
    <property type="project" value="UniProtKB-UniRule"/>
</dbReference>
<keyword evidence="5 8" id="KW-1133">Transmembrane helix</keyword>
<evidence type="ECO:0000256" key="5">
    <source>
        <dbReference type="ARBA" id="ARBA00022989"/>
    </source>
</evidence>
<evidence type="ECO:0000256" key="2">
    <source>
        <dbReference type="ARBA" id="ARBA00022448"/>
    </source>
</evidence>
<keyword evidence="8" id="KW-0479">Metal-binding</keyword>
<evidence type="ECO:0000256" key="7">
    <source>
        <dbReference type="ARBA" id="ARBA00023136"/>
    </source>
</evidence>
<evidence type="ECO:0000256" key="6">
    <source>
        <dbReference type="ARBA" id="ARBA00023004"/>
    </source>
</evidence>
<dbReference type="GO" id="GO:0046872">
    <property type="term" value="F:metal ion binding"/>
    <property type="evidence" value="ECO:0007669"/>
    <property type="project" value="UniProtKB-KW"/>
</dbReference>
<dbReference type="GO" id="GO:0016679">
    <property type="term" value="F:oxidoreductase activity, acting on diphenols and related substances as donors"/>
    <property type="evidence" value="ECO:0007669"/>
    <property type="project" value="TreeGrafter"/>
</dbReference>
<dbReference type="GO" id="GO:0009055">
    <property type="term" value="F:electron transfer activity"/>
    <property type="evidence" value="ECO:0007669"/>
    <property type="project" value="UniProtKB-UniRule"/>
</dbReference>
<comment type="similarity">
    <text evidence="8">Belongs to the MsrQ family.</text>
</comment>
<feature type="transmembrane region" description="Helical" evidence="8">
    <location>
        <begin position="115"/>
        <end position="133"/>
    </location>
</feature>
<protein>
    <recommendedName>
        <fullName evidence="8">Protein-methionine-sulfoxide reductase heme-binding subunit MsrQ</fullName>
    </recommendedName>
    <alternativeName>
        <fullName evidence="8">Flavocytochrome MsrQ</fullName>
    </alternativeName>
</protein>
<comment type="subunit">
    <text evidence="8">Heterodimer of a catalytic subunit (MsrP) and a heme-binding subunit (MsrQ).</text>
</comment>